<dbReference type="HOGENOM" id="CLU_067080_0_0_9"/>
<evidence type="ECO:0000313" key="9">
    <source>
        <dbReference type="EMBL" id="EHO62606.1"/>
    </source>
</evidence>
<evidence type="ECO:0000256" key="4">
    <source>
        <dbReference type="ARBA" id="ARBA00023139"/>
    </source>
</evidence>
<dbReference type="STRING" id="742743.HMPREF9453_01471"/>
<accession>H1D1I3</accession>
<comment type="caution">
    <text evidence="9">The sequence shown here is derived from an EMBL/GenBank/DDBJ whole genome shotgun (WGS) entry which is preliminary data.</text>
</comment>
<dbReference type="SUPFAM" id="SSF53850">
    <property type="entry name" value="Periplasmic binding protein-like II"/>
    <property type="match status" value="1"/>
</dbReference>
<dbReference type="PANTHER" id="PTHR30429:SF0">
    <property type="entry name" value="METHIONINE-BINDING LIPOPROTEIN METQ"/>
    <property type="match status" value="1"/>
</dbReference>
<dbReference type="PROSITE" id="PS51257">
    <property type="entry name" value="PROKAR_LIPOPROTEIN"/>
    <property type="match status" value="1"/>
</dbReference>
<evidence type="ECO:0000313" key="10">
    <source>
        <dbReference type="Proteomes" id="UP000003277"/>
    </source>
</evidence>
<organism evidence="9 10">
    <name type="scientific">Dialister succinatiphilus YIT 11850</name>
    <dbReference type="NCBI Taxonomy" id="742743"/>
    <lineage>
        <taxon>Bacteria</taxon>
        <taxon>Bacillati</taxon>
        <taxon>Bacillota</taxon>
        <taxon>Negativicutes</taxon>
        <taxon>Veillonellales</taxon>
        <taxon>Veillonellaceae</taxon>
        <taxon>Dialister</taxon>
    </lineage>
</organism>
<keyword evidence="10" id="KW-1185">Reference proteome</keyword>
<comment type="similarity">
    <text evidence="6">Belongs to the nlpA lipoprotein family.</text>
</comment>
<comment type="subcellular location">
    <subcellularLocation>
        <location evidence="1">Membrane</location>
        <topology evidence="1">Lipid-anchor</topology>
    </subcellularLocation>
</comment>
<dbReference type="Pfam" id="PF03180">
    <property type="entry name" value="Lipoprotein_9"/>
    <property type="match status" value="1"/>
</dbReference>
<evidence type="ECO:0000256" key="1">
    <source>
        <dbReference type="ARBA" id="ARBA00004635"/>
    </source>
</evidence>
<evidence type="ECO:0000256" key="7">
    <source>
        <dbReference type="PIRSR" id="PIRSR002854-1"/>
    </source>
</evidence>
<keyword evidence="4" id="KW-0564">Palmitate</keyword>
<proteinExistence type="inferred from homology"/>
<dbReference type="PANTHER" id="PTHR30429">
    <property type="entry name" value="D-METHIONINE-BINDING LIPOPROTEIN METQ"/>
    <property type="match status" value="1"/>
</dbReference>
<dbReference type="GO" id="GO:0016020">
    <property type="term" value="C:membrane"/>
    <property type="evidence" value="ECO:0007669"/>
    <property type="project" value="UniProtKB-SubCell"/>
</dbReference>
<dbReference type="OrthoDB" id="9812878at2"/>
<dbReference type="PIRSF" id="PIRSF002854">
    <property type="entry name" value="MetQ"/>
    <property type="match status" value="1"/>
</dbReference>
<dbReference type="AlphaFoldDB" id="H1D1I3"/>
<evidence type="ECO:0000256" key="2">
    <source>
        <dbReference type="ARBA" id="ARBA00022729"/>
    </source>
</evidence>
<dbReference type="RefSeq" id="WP_008859965.1">
    <property type="nucleotide sequence ID" value="NZ_JH591188.1"/>
</dbReference>
<feature type="chain" id="PRO_5038813088" description="Lipoprotein" evidence="8">
    <location>
        <begin position="22"/>
        <end position="277"/>
    </location>
</feature>
<dbReference type="InterPro" id="IPR004872">
    <property type="entry name" value="Lipoprotein_NlpA"/>
</dbReference>
<dbReference type="Proteomes" id="UP000003277">
    <property type="component" value="Unassembled WGS sequence"/>
</dbReference>
<keyword evidence="3" id="KW-0472">Membrane</keyword>
<feature type="lipid moiety-binding region" description="S-diacylglycerol cysteine" evidence="7">
    <location>
        <position position="23"/>
    </location>
</feature>
<dbReference type="PATRIC" id="fig|742743.3.peg.1503"/>
<sequence length="277" mass="29754">MNYKKTLIASIAALAAVGFLAGCGGEKAAAPAKSAAPDKAVTIKVGVSPVPHGEILNSVKDQLAKEGVNVEIVEFTDYVQPNLALNDKSLDANYFQHKPYLDEFCKSRGLNLVSIGTVHLEPMGVYSNKIKDIKNLPDGAHVAIPNDPTNGGRALLVLQSAGLIKLRDGAPITATPQDIAENPKNLQFSELEAPQLPRSLEDADIAVINMNFALEAKLDPKSSIYTESSDSPYANIVAVRAGDEKRPELQKLMKALNSQEAKDFINKKYNGSIKATF</sequence>
<evidence type="ECO:0000256" key="8">
    <source>
        <dbReference type="SAM" id="SignalP"/>
    </source>
</evidence>
<dbReference type="EMBL" id="ADLT01000049">
    <property type="protein sequence ID" value="EHO62606.1"/>
    <property type="molecule type" value="Genomic_DNA"/>
</dbReference>
<evidence type="ECO:0000256" key="3">
    <source>
        <dbReference type="ARBA" id="ARBA00023136"/>
    </source>
</evidence>
<dbReference type="Gene3D" id="3.40.190.10">
    <property type="entry name" value="Periplasmic binding protein-like II"/>
    <property type="match status" value="2"/>
</dbReference>
<protein>
    <recommendedName>
        <fullName evidence="6">Lipoprotein</fullName>
    </recommendedName>
</protein>
<keyword evidence="5 6" id="KW-0449">Lipoprotein</keyword>
<gene>
    <name evidence="9" type="ORF">HMPREF9453_01471</name>
</gene>
<reference evidence="9 10" key="1">
    <citation type="submission" date="2011-11" db="EMBL/GenBank/DDBJ databases">
        <title>The Genome Sequence of Dialister succinatiphilus YIT 11850.</title>
        <authorList>
            <consortium name="The Broad Institute Genome Sequencing Platform"/>
            <person name="Earl A."/>
            <person name="Ward D."/>
            <person name="Feldgarden M."/>
            <person name="Gevers D."/>
            <person name="Morotomi M."/>
            <person name="Young S.K."/>
            <person name="Zeng Q."/>
            <person name="Gargeya S."/>
            <person name="Fitzgerald M."/>
            <person name="Haas B."/>
            <person name="Abouelleil A."/>
            <person name="Alvarado L."/>
            <person name="Arachchi H.M."/>
            <person name="Berlin A."/>
            <person name="Brown A."/>
            <person name="Chapman S.B."/>
            <person name="Dunbar C."/>
            <person name="Gearin G."/>
            <person name="Goldberg J."/>
            <person name="Griggs A."/>
            <person name="Gujja S."/>
            <person name="Heiman D."/>
            <person name="Howarth C."/>
            <person name="Lui A."/>
            <person name="MacDonald P.J.P."/>
            <person name="Montmayeur A."/>
            <person name="Murphy C."/>
            <person name="Neiman D."/>
            <person name="Pearson M."/>
            <person name="Priest M."/>
            <person name="Roberts A."/>
            <person name="Saif S."/>
            <person name="Shea T."/>
            <person name="Sisk P."/>
            <person name="Stolte C."/>
            <person name="Sykes S."/>
            <person name="Wortman J."/>
            <person name="Nusbaum C."/>
            <person name="Birren B."/>
        </authorList>
    </citation>
    <scope>NUCLEOTIDE SEQUENCE [LARGE SCALE GENOMIC DNA]</scope>
    <source>
        <strain evidence="9 10">YIT 11850</strain>
    </source>
</reference>
<keyword evidence="2 8" id="KW-0732">Signal</keyword>
<feature type="signal peptide" evidence="8">
    <location>
        <begin position="1"/>
        <end position="21"/>
    </location>
</feature>
<evidence type="ECO:0000256" key="5">
    <source>
        <dbReference type="ARBA" id="ARBA00023288"/>
    </source>
</evidence>
<dbReference type="CDD" id="cd13597">
    <property type="entry name" value="PBP2_lipoprotein_Tp32"/>
    <property type="match status" value="1"/>
</dbReference>
<evidence type="ECO:0000256" key="6">
    <source>
        <dbReference type="PIRNR" id="PIRNR002854"/>
    </source>
</evidence>
<dbReference type="eggNOG" id="COG1464">
    <property type="taxonomic scope" value="Bacteria"/>
</dbReference>
<name>H1D1I3_9FIRM</name>